<dbReference type="PANTHER" id="PTHR35093:SF8">
    <property type="entry name" value="OUTER MEMBRANE PROTEIN NMB0088-RELATED"/>
    <property type="match status" value="1"/>
</dbReference>
<keyword evidence="3" id="KW-1134">Transmembrane beta strand</keyword>
<keyword evidence="4" id="KW-0812">Transmembrane</keyword>
<comment type="subcellular location">
    <subcellularLocation>
        <location evidence="1">Cell outer membrane</location>
        <topology evidence="1">Multi-pass membrane protein</topology>
    </subcellularLocation>
</comment>
<dbReference type="Gene3D" id="2.40.160.60">
    <property type="entry name" value="Outer membrane protein transport protein (OMPP1/FadL/TodX)"/>
    <property type="match status" value="1"/>
</dbReference>
<gene>
    <name evidence="8" type="ORF">OH136_07565</name>
</gene>
<keyword evidence="6" id="KW-0472">Membrane</keyword>
<dbReference type="GO" id="GO:0015483">
    <property type="term" value="F:long-chain fatty acid transporting porin activity"/>
    <property type="evidence" value="ECO:0007669"/>
    <property type="project" value="TreeGrafter"/>
</dbReference>
<name>A0AAE3LRB5_9RHOB</name>
<evidence type="ECO:0008006" key="10">
    <source>
        <dbReference type="Google" id="ProtNLM"/>
    </source>
</evidence>
<dbReference type="InterPro" id="IPR005017">
    <property type="entry name" value="OMPP1/FadL/TodX"/>
</dbReference>
<evidence type="ECO:0000256" key="5">
    <source>
        <dbReference type="ARBA" id="ARBA00022729"/>
    </source>
</evidence>
<evidence type="ECO:0000256" key="6">
    <source>
        <dbReference type="ARBA" id="ARBA00023136"/>
    </source>
</evidence>
<evidence type="ECO:0000256" key="7">
    <source>
        <dbReference type="ARBA" id="ARBA00023237"/>
    </source>
</evidence>
<dbReference type="Proteomes" id="UP001208041">
    <property type="component" value="Unassembled WGS sequence"/>
</dbReference>
<dbReference type="SUPFAM" id="SSF56935">
    <property type="entry name" value="Porins"/>
    <property type="match status" value="1"/>
</dbReference>
<dbReference type="PANTHER" id="PTHR35093">
    <property type="entry name" value="OUTER MEMBRANE PROTEIN NMB0088-RELATED"/>
    <property type="match status" value="1"/>
</dbReference>
<reference evidence="8" key="1">
    <citation type="submission" date="2022-10" db="EMBL/GenBank/DDBJ databases">
        <authorList>
            <person name="Yue Y."/>
        </authorList>
    </citation>
    <scope>NUCLEOTIDE SEQUENCE</scope>
    <source>
        <strain evidence="8">Z654</strain>
    </source>
</reference>
<dbReference type="EMBL" id="JAOYFC010000001">
    <property type="protein sequence ID" value="MCV6824413.1"/>
    <property type="molecule type" value="Genomic_DNA"/>
</dbReference>
<sequence>MNKLLSTGAILASSTIAAHAGGLERADQSVLFMFEKGSYAEIALGHVNPSVSGSLDAAPSVTSGDMLESYTTGSLSYKTQLNDQWHVGIQLSEPHGADVAYPTSTDLPFPYGTAYPLQGTTAQVDITNLTAIVRYQANENVSVYGGMRVGTASGKVDIPLQGYTMSTNRQADYGYLAGVAYERPDIALRVALTYNSAITHEFSVEENGAPSLPFETTMPQSVNLEFQTGIAADTLLFGVVRWVDWSEFDISPAGYAMATGGDSLVSYDEDTVSYRLGIGRQFTDAWSGALTIGYEGQSSGFTGNLGPTNGYTTVGVAASYTHDNMKITAGIQYAAIGEANTDLGAFGTTTFDDNSAIGAGVRIGFSY</sequence>
<keyword evidence="9" id="KW-1185">Reference proteome</keyword>
<accession>A0AAE3LRB5</accession>
<evidence type="ECO:0000256" key="1">
    <source>
        <dbReference type="ARBA" id="ARBA00004571"/>
    </source>
</evidence>
<evidence type="ECO:0000256" key="3">
    <source>
        <dbReference type="ARBA" id="ARBA00022452"/>
    </source>
</evidence>
<keyword evidence="5" id="KW-0732">Signal</keyword>
<protein>
    <recommendedName>
        <fullName evidence="10">Transporter</fullName>
    </recommendedName>
</protein>
<dbReference type="GO" id="GO:0009279">
    <property type="term" value="C:cell outer membrane"/>
    <property type="evidence" value="ECO:0007669"/>
    <property type="project" value="UniProtKB-SubCell"/>
</dbReference>
<keyword evidence="7" id="KW-0998">Cell outer membrane</keyword>
<comment type="caution">
    <text evidence="8">The sequence shown here is derived from an EMBL/GenBank/DDBJ whole genome shotgun (WGS) entry which is preliminary data.</text>
</comment>
<dbReference type="RefSeq" id="WP_263953222.1">
    <property type="nucleotide sequence ID" value="NZ_JAOYFC010000001.1"/>
</dbReference>
<comment type="similarity">
    <text evidence="2">Belongs to the OmpP1/FadL family.</text>
</comment>
<dbReference type="AlphaFoldDB" id="A0AAE3LRB5"/>
<evidence type="ECO:0000256" key="2">
    <source>
        <dbReference type="ARBA" id="ARBA00008163"/>
    </source>
</evidence>
<proteinExistence type="inferred from homology"/>
<evidence type="ECO:0000313" key="8">
    <source>
        <dbReference type="EMBL" id="MCV6824413.1"/>
    </source>
</evidence>
<organism evidence="8 9">
    <name type="scientific">Halocynthiibacter halioticoli</name>
    <dbReference type="NCBI Taxonomy" id="2986804"/>
    <lineage>
        <taxon>Bacteria</taxon>
        <taxon>Pseudomonadati</taxon>
        <taxon>Pseudomonadota</taxon>
        <taxon>Alphaproteobacteria</taxon>
        <taxon>Rhodobacterales</taxon>
        <taxon>Paracoccaceae</taxon>
        <taxon>Halocynthiibacter</taxon>
    </lineage>
</organism>
<evidence type="ECO:0000313" key="9">
    <source>
        <dbReference type="Proteomes" id="UP001208041"/>
    </source>
</evidence>
<evidence type="ECO:0000256" key="4">
    <source>
        <dbReference type="ARBA" id="ARBA00022692"/>
    </source>
</evidence>